<dbReference type="Proteomes" id="UP000319263">
    <property type="component" value="Chromosome"/>
</dbReference>
<dbReference type="SUPFAM" id="SSF53800">
    <property type="entry name" value="Chelatase"/>
    <property type="match status" value="1"/>
</dbReference>
<dbReference type="GO" id="GO:0046872">
    <property type="term" value="F:metal ion binding"/>
    <property type="evidence" value="ECO:0007669"/>
    <property type="project" value="UniProtKB-KW"/>
</dbReference>
<dbReference type="Pfam" id="PF01903">
    <property type="entry name" value="CbiX"/>
    <property type="match status" value="1"/>
</dbReference>
<dbReference type="EMBL" id="CP041692">
    <property type="protein sequence ID" value="QDP96645.1"/>
    <property type="molecule type" value="Genomic_DNA"/>
</dbReference>
<dbReference type="AlphaFoldDB" id="A0A516PZN4"/>
<evidence type="ECO:0000313" key="4">
    <source>
        <dbReference type="Proteomes" id="UP000319263"/>
    </source>
</evidence>
<protein>
    <submittedName>
        <fullName evidence="3">Sirohydrochlorin chelatase</fullName>
    </submittedName>
</protein>
<dbReference type="KEGG" id="mik:FOE78_12635"/>
<keyword evidence="1" id="KW-0479">Metal-binding</keyword>
<dbReference type="OrthoDB" id="482456at2"/>
<reference evidence="3 4" key="1">
    <citation type="submission" date="2019-07" db="EMBL/GenBank/DDBJ databases">
        <title>Microlunatus dokdonensis sp. nov. isolated from the rhizospheric soil of the wild plant Elymus tsukushiensis.</title>
        <authorList>
            <person name="Ghim S.-Y."/>
            <person name="Hwang Y.-J."/>
            <person name="Son J.-S."/>
            <person name="Shin J.-H."/>
        </authorList>
    </citation>
    <scope>NUCLEOTIDE SEQUENCE [LARGE SCALE GENOMIC DNA]</scope>
    <source>
        <strain evidence="3 4">KUDC0627</strain>
    </source>
</reference>
<organism evidence="3 4">
    <name type="scientific">Microlunatus elymi</name>
    <dbReference type="NCBI Taxonomy" id="2596828"/>
    <lineage>
        <taxon>Bacteria</taxon>
        <taxon>Bacillati</taxon>
        <taxon>Actinomycetota</taxon>
        <taxon>Actinomycetes</taxon>
        <taxon>Propionibacteriales</taxon>
        <taxon>Propionibacteriaceae</taxon>
        <taxon>Microlunatus</taxon>
    </lineage>
</organism>
<gene>
    <name evidence="3" type="ORF">FOE78_12635</name>
</gene>
<sequence length="262" mass="27805">MTAPSLILLGRGGAEPRVAQVSQALRVGLTELRPELDVHAAFMDNPPTALNVINKLTQRGVTEIVLTPLELADAFGGGDDLGSMLTAIRAAHPGLQVVASKPIGPDPQLLSVVDRRLRSALRTRRVTELDGLVFLSDAGQDVRSHAIVARRARAWAGHHKLPSVTAFGGDHGPTAAEAVRTLHAQGRRHVAVGSWYLSPTEDYLHQARLAYESGAIAVSAPLGAESELLQAIISRYVVSAMDLVDLESLVGDQRPQLAVVGA</sequence>
<keyword evidence="4" id="KW-1185">Reference proteome</keyword>
<dbReference type="InterPro" id="IPR050963">
    <property type="entry name" value="Sirohydro_Cobaltochel/CbiX"/>
</dbReference>
<dbReference type="InterPro" id="IPR002762">
    <property type="entry name" value="CbiX-like"/>
</dbReference>
<dbReference type="Gene3D" id="3.40.50.1400">
    <property type="match status" value="1"/>
</dbReference>
<dbReference type="PANTHER" id="PTHR33542:SF5">
    <property type="entry name" value="FERROCHELATASE CHE1"/>
    <property type="match status" value="1"/>
</dbReference>
<name>A0A516PZN4_9ACTN</name>
<dbReference type="PANTHER" id="PTHR33542">
    <property type="entry name" value="SIROHYDROCHLORIN FERROCHELATASE, CHLOROPLASTIC"/>
    <property type="match status" value="1"/>
</dbReference>
<evidence type="ECO:0000256" key="2">
    <source>
        <dbReference type="ARBA" id="ARBA00023239"/>
    </source>
</evidence>
<dbReference type="GO" id="GO:0016829">
    <property type="term" value="F:lyase activity"/>
    <property type="evidence" value="ECO:0007669"/>
    <property type="project" value="UniProtKB-KW"/>
</dbReference>
<keyword evidence="2" id="KW-0456">Lyase</keyword>
<evidence type="ECO:0000256" key="1">
    <source>
        <dbReference type="ARBA" id="ARBA00022723"/>
    </source>
</evidence>
<accession>A0A516PZN4</accession>
<dbReference type="RefSeq" id="WP_143986607.1">
    <property type="nucleotide sequence ID" value="NZ_CP041692.1"/>
</dbReference>
<proteinExistence type="predicted"/>
<evidence type="ECO:0000313" key="3">
    <source>
        <dbReference type="EMBL" id="QDP96645.1"/>
    </source>
</evidence>